<comment type="caution">
    <text evidence="1">The sequence shown here is derived from an EMBL/GenBank/DDBJ whole genome shotgun (WGS) entry which is preliminary data.</text>
</comment>
<evidence type="ECO:0000313" key="1">
    <source>
        <dbReference type="EMBL" id="KAI9440262.1"/>
    </source>
</evidence>
<gene>
    <name evidence="1" type="ORF">F5148DRAFT_1379978</name>
</gene>
<proteinExistence type="predicted"/>
<accession>A0ACC0TS82</accession>
<dbReference type="EMBL" id="JAGFNK010000770">
    <property type="protein sequence ID" value="KAI9440262.1"/>
    <property type="molecule type" value="Genomic_DNA"/>
</dbReference>
<sequence length="157" mass="17477">MTCTTPVRSLSLCLSSHSHPSFQLSSFFSPHPPFLAFPLSTSSPLHCPLHVSRLRQRLNSIAVDVTRLGAQCLHPFGLQVGARLLPTLRPTARHHRRPAAHRALPRPSLKHRPRVRHMSAHTPRLTHRHCRAIRGLAAHSVSPLTSSPYHLALADLQ</sequence>
<protein>
    <submittedName>
        <fullName evidence="1">Uncharacterized protein</fullName>
    </submittedName>
</protein>
<evidence type="ECO:0000313" key="2">
    <source>
        <dbReference type="Proteomes" id="UP001207468"/>
    </source>
</evidence>
<name>A0ACC0TS82_9AGAM</name>
<keyword evidence="2" id="KW-1185">Reference proteome</keyword>
<reference evidence="1" key="1">
    <citation type="submission" date="2021-03" db="EMBL/GenBank/DDBJ databases">
        <title>Evolutionary priming and transition to the ectomycorrhizal habit in an iconic lineage of mushroom-forming fungi: is preadaptation a requirement?</title>
        <authorList>
            <consortium name="DOE Joint Genome Institute"/>
            <person name="Looney B.P."/>
            <person name="Miyauchi S."/>
            <person name="Morin E."/>
            <person name="Drula E."/>
            <person name="Courty P.E."/>
            <person name="Chicoki N."/>
            <person name="Fauchery L."/>
            <person name="Kohler A."/>
            <person name="Kuo A."/>
            <person name="LaButti K."/>
            <person name="Pangilinan J."/>
            <person name="Lipzen A."/>
            <person name="Riley R."/>
            <person name="Andreopoulos W."/>
            <person name="He G."/>
            <person name="Johnson J."/>
            <person name="Barry K.W."/>
            <person name="Grigoriev I.V."/>
            <person name="Nagy L."/>
            <person name="Hibbett D."/>
            <person name="Henrissat B."/>
            <person name="Matheny P.B."/>
            <person name="Labbe J."/>
            <person name="Martin A.F."/>
        </authorList>
    </citation>
    <scope>NUCLEOTIDE SEQUENCE</scope>
    <source>
        <strain evidence="1">BPL698</strain>
    </source>
</reference>
<organism evidence="1 2">
    <name type="scientific">Russula earlei</name>
    <dbReference type="NCBI Taxonomy" id="71964"/>
    <lineage>
        <taxon>Eukaryota</taxon>
        <taxon>Fungi</taxon>
        <taxon>Dikarya</taxon>
        <taxon>Basidiomycota</taxon>
        <taxon>Agaricomycotina</taxon>
        <taxon>Agaricomycetes</taxon>
        <taxon>Russulales</taxon>
        <taxon>Russulaceae</taxon>
        <taxon>Russula</taxon>
    </lineage>
</organism>
<dbReference type="Proteomes" id="UP001207468">
    <property type="component" value="Unassembled WGS sequence"/>
</dbReference>